<evidence type="ECO:0000313" key="7">
    <source>
        <dbReference type="Proteomes" id="UP000005233"/>
    </source>
</evidence>
<dbReference type="STRING" id="1041930.Mtc_1808"/>
<evidence type="ECO:0000256" key="4">
    <source>
        <dbReference type="ARBA" id="ARBA00022729"/>
    </source>
</evidence>
<name>H8IAP6_METCZ</name>
<keyword evidence="7" id="KW-1185">Reference proteome</keyword>
<dbReference type="Pfam" id="PF00496">
    <property type="entry name" value="SBP_bac_5"/>
    <property type="match status" value="1"/>
</dbReference>
<dbReference type="CDD" id="cd00995">
    <property type="entry name" value="PBP2_NikA_DppA_OppA_like"/>
    <property type="match status" value="1"/>
</dbReference>
<dbReference type="Proteomes" id="UP000005233">
    <property type="component" value="Chromosome"/>
</dbReference>
<dbReference type="AlphaFoldDB" id="H8IAP6"/>
<protein>
    <submittedName>
        <fullName evidence="6">ABC-type dipeptide transport system, periplasmic component</fullName>
    </submittedName>
</protein>
<dbReference type="GO" id="GO:0042597">
    <property type="term" value="C:periplasmic space"/>
    <property type="evidence" value="ECO:0007669"/>
    <property type="project" value="UniProtKB-ARBA"/>
</dbReference>
<dbReference type="HOGENOM" id="CLU_017028_8_7_2"/>
<dbReference type="SUPFAM" id="SSF53850">
    <property type="entry name" value="Periplasmic binding protein-like II"/>
    <property type="match status" value="1"/>
</dbReference>
<dbReference type="Gene3D" id="3.40.190.10">
    <property type="entry name" value="Periplasmic binding protein-like II"/>
    <property type="match status" value="1"/>
</dbReference>
<sequence>MVIWMNKAISTMLLVILLISVAIAGCSTGSQVTTPTEKAIKLTIGTTNAVNDINIVDDSFSKFKARTVCEGLIIQNPDGSFAPCLAESWENPDASTWIFHLRKNATWHDGVPVTAKDIKFNLEYYPAKIAEYKQHWGQIDSVETPDNHTVVIKLKTPNSNFLTNLMVMRAVPEHIFKDVSDPKTFNDMNATIGSGPYKFVGFDKDAGILRFKAYDNYWGGKPSVDTIEIRIFKNQDTMIMALQKGEIDTTYMYSKGIDYYYVPKLLQDNDIGISIMNSTGVTALFFNTERPVLNNATFRRAISYAIDYNELNNLFTAGYGEPGTRGFLPTSSYNYEDKGLLAQDVSQSKKLLDSIGMIDRDGDGFREAPDGKKFQPELLTRTDVADYPRISDVVKKYLNAVGIDVRIKLVDKATFQKIANTEKTHDMLISSTTPWGMMTWCGYGSCYFDSRNIGYTMTKDPVYTSIVDRIFNTTDVAAQKQLAYEMQDYYASEMPAIAFYTSNVIQPYNKKYEGWTYDPMYGIMSYGTFFNLHEA</sequence>
<dbReference type="KEGG" id="mez:Mtc_1808"/>
<dbReference type="GO" id="GO:0015833">
    <property type="term" value="P:peptide transport"/>
    <property type="evidence" value="ECO:0007669"/>
    <property type="project" value="TreeGrafter"/>
</dbReference>
<evidence type="ECO:0000256" key="1">
    <source>
        <dbReference type="ARBA" id="ARBA00004196"/>
    </source>
</evidence>
<accession>H8IAP6</accession>
<dbReference type="PANTHER" id="PTHR30290:SF10">
    <property type="entry name" value="PERIPLASMIC OLIGOPEPTIDE-BINDING PROTEIN-RELATED"/>
    <property type="match status" value="1"/>
</dbReference>
<keyword evidence="4" id="KW-0732">Signal</keyword>
<dbReference type="GO" id="GO:1904680">
    <property type="term" value="F:peptide transmembrane transporter activity"/>
    <property type="evidence" value="ECO:0007669"/>
    <property type="project" value="TreeGrafter"/>
</dbReference>
<proteinExistence type="inferred from homology"/>
<dbReference type="Gene3D" id="3.10.105.10">
    <property type="entry name" value="Dipeptide-binding Protein, Domain 3"/>
    <property type="match status" value="1"/>
</dbReference>
<dbReference type="eggNOG" id="arCOG01534">
    <property type="taxonomic scope" value="Archaea"/>
</dbReference>
<evidence type="ECO:0000259" key="5">
    <source>
        <dbReference type="Pfam" id="PF00496"/>
    </source>
</evidence>
<evidence type="ECO:0000256" key="2">
    <source>
        <dbReference type="ARBA" id="ARBA00005695"/>
    </source>
</evidence>
<organism evidence="6 7">
    <name type="scientific">Methanocella conradii (strain DSM 24694 / JCM 17849 / CGMCC 1.5162 / HZ254)</name>
    <dbReference type="NCBI Taxonomy" id="1041930"/>
    <lineage>
        <taxon>Archaea</taxon>
        <taxon>Methanobacteriati</taxon>
        <taxon>Methanobacteriota</taxon>
        <taxon>Stenosarchaea group</taxon>
        <taxon>Methanomicrobia</taxon>
        <taxon>Methanocellales</taxon>
        <taxon>Methanocellaceae</taxon>
        <taxon>Methanocella</taxon>
    </lineage>
</organism>
<dbReference type="InterPro" id="IPR000914">
    <property type="entry name" value="SBP_5_dom"/>
</dbReference>
<gene>
    <name evidence="6" type="ordered locus">Mtc_1808</name>
</gene>
<dbReference type="PROSITE" id="PS51257">
    <property type="entry name" value="PROKAR_LIPOPROTEIN"/>
    <property type="match status" value="1"/>
</dbReference>
<dbReference type="GO" id="GO:0043190">
    <property type="term" value="C:ATP-binding cassette (ABC) transporter complex"/>
    <property type="evidence" value="ECO:0007669"/>
    <property type="project" value="InterPro"/>
</dbReference>
<evidence type="ECO:0000313" key="6">
    <source>
        <dbReference type="EMBL" id="AFD00551.1"/>
    </source>
</evidence>
<dbReference type="EMBL" id="CP003243">
    <property type="protein sequence ID" value="AFD00551.1"/>
    <property type="molecule type" value="Genomic_DNA"/>
</dbReference>
<feature type="domain" description="Solute-binding protein family 5" evidence="5">
    <location>
        <begin position="82"/>
        <end position="437"/>
    </location>
</feature>
<dbReference type="InterPro" id="IPR039424">
    <property type="entry name" value="SBP_5"/>
</dbReference>
<dbReference type="PIRSF" id="PIRSF002741">
    <property type="entry name" value="MppA"/>
    <property type="match status" value="1"/>
</dbReference>
<comment type="similarity">
    <text evidence="2">Belongs to the bacterial solute-binding protein 5 family.</text>
</comment>
<dbReference type="InterPro" id="IPR030678">
    <property type="entry name" value="Peptide/Ni-bd"/>
</dbReference>
<comment type="subcellular location">
    <subcellularLocation>
        <location evidence="1">Cell envelope</location>
    </subcellularLocation>
</comment>
<keyword evidence="3" id="KW-0813">Transport</keyword>
<evidence type="ECO:0000256" key="3">
    <source>
        <dbReference type="ARBA" id="ARBA00022448"/>
    </source>
</evidence>
<reference evidence="6 7" key="1">
    <citation type="journal article" date="2012" name="J. Bacteriol.">
        <title>Complete genome sequence of a thermophilic methanogen, Methanocella conradii HZ254, isolated from Chinese rice field soil.</title>
        <authorList>
            <person name="Lu Z."/>
            <person name="Lu Y."/>
        </authorList>
    </citation>
    <scope>NUCLEOTIDE SEQUENCE [LARGE SCALE GENOMIC DNA]</scope>
    <source>
        <strain evidence="7">DSM 24694 / JCM 17849 / CGMCC 1.5162 / HZ254</strain>
    </source>
</reference>
<dbReference type="PANTHER" id="PTHR30290">
    <property type="entry name" value="PERIPLASMIC BINDING COMPONENT OF ABC TRANSPORTER"/>
    <property type="match status" value="1"/>
</dbReference>